<evidence type="ECO:0000256" key="1">
    <source>
        <dbReference type="SAM" id="MobiDB-lite"/>
    </source>
</evidence>
<feature type="region of interest" description="Disordered" evidence="1">
    <location>
        <begin position="636"/>
        <end position="674"/>
    </location>
</feature>
<proteinExistence type="predicted"/>
<feature type="region of interest" description="Disordered" evidence="1">
    <location>
        <begin position="473"/>
        <end position="510"/>
    </location>
</feature>
<dbReference type="Proteomes" id="UP001497525">
    <property type="component" value="Unassembled WGS sequence"/>
</dbReference>
<feature type="compositionally biased region" description="Basic and acidic residues" evidence="1">
    <location>
        <begin position="654"/>
        <end position="668"/>
    </location>
</feature>
<feature type="compositionally biased region" description="Polar residues" evidence="1">
    <location>
        <begin position="642"/>
        <end position="653"/>
    </location>
</feature>
<feature type="region of interest" description="Disordered" evidence="1">
    <location>
        <begin position="561"/>
        <end position="582"/>
    </location>
</feature>
<sequence length="747" mass="78836">MTTKQINTMNPRNFKEKIELLKKKEAASTANFAAAIRDAQEICQIAGACDPSALKSHTGGSVFDNTFLAKAYSVPNVHLPAKIANRPTDLPIQGGQDTRSAKLNVVPEYGLLTRLPGVQQPVVSCPLGSPVGSVGSLSQKSATLPYTARANGHFSSTLQSSYPISSVITPPDSTLHMPTASSHLWSSDRLEPYSQTGCSGYPSSQIYRPAGYGVNSPTSRQTGFSKTPPGSLNSSCDQIVRANSGESWQRTGMPVHGGDILPSCFTPGYHPNYAVSSMAPCQPNCCVSNNAYSSAVGYRQCPPQRYDTIAVIPSSSSASSCSTRPGQHLPLHPISVTTSNNTAGTPPVPQPPNIDWRRVASDSSIRQSLFSSQATVHPYTTDEAAASHSSYKQLTGDYTTKPAECGCATSSVKKQDSLRRPFPTESTEIDEFSFSSSVKAEFAPSDHGESRCEPTTVAGVIVNPPLPSVPTISVDSGVPPPAKRPFNGYPGPVQSRSGQLPEDSRTTTCTSSLNSNSVVQMVPADSLPPVPAATNAYKIPNNFPVNSCAALQARTAKPVDPNVLGQTHRQPTTTEGNLTELGPLSASDLGDLDRYLQIPSVLFDSEDANCWTGRRDSCTMTAEVLSALSSVCSDGTPVAVGENSTANSYTNNRSLERSESVKSSHPVDDSYNAAGGGGLSAGMLGTRAGSDGGNISSGAHTDRSSSNVQNVADKLGISITPNDYQLLTNPHLANYVTDENTEAQLLR</sequence>
<accession>A0AAV2SXV0</accession>
<evidence type="ECO:0000313" key="2">
    <source>
        <dbReference type="EMBL" id="CAL5129276.1"/>
    </source>
</evidence>
<comment type="caution">
    <text evidence="2">The sequence shown here is derived from an EMBL/GenBank/DDBJ whole genome shotgun (WGS) entry which is preliminary data.</text>
</comment>
<protein>
    <recommendedName>
        <fullName evidence="4">Transducer of regulated CREB activity N-terminal domain-containing protein</fullName>
    </recommendedName>
</protein>
<organism evidence="2 3">
    <name type="scientific">Calicophoron daubneyi</name>
    <name type="common">Rumen fluke</name>
    <name type="synonym">Paramphistomum daubneyi</name>
    <dbReference type="NCBI Taxonomy" id="300641"/>
    <lineage>
        <taxon>Eukaryota</taxon>
        <taxon>Metazoa</taxon>
        <taxon>Spiralia</taxon>
        <taxon>Lophotrochozoa</taxon>
        <taxon>Platyhelminthes</taxon>
        <taxon>Trematoda</taxon>
        <taxon>Digenea</taxon>
        <taxon>Plagiorchiida</taxon>
        <taxon>Pronocephalata</taxon>
        <taxon>Paramphistomoidea</taxon>
        <taxon>Paramphistomidae</taxon>
        <taxon>Calicophoron</taxon>
    </lineage>
</organism>
<dbReference type="EMBL" id="CAXLJL010000001">
    <property type="protein sequence ID" value="CAL5129276.1"/>
    <property type="molecule type" value="Genomic_DNA"/>
</dbReference>
<dbReference type="AlphaFoldDB" id="A0AAV2SXV0"/>
<reference evidence="2" key="1">
    <citation type="submission" date="2024-06" db="EMBL/GenBank/DDBJ databases">
        <authorList>
            <person name="Liu X."/>
            <person name="Lenzi L."/>
            <person name="Haldenby T S."/>
            <person name="Uol C."/>
        </authorList>
    </citation>
    <scope>NUCLEOTIDE SEQUENCE</scope>
</reference>
<evidence type="ECO:0000313" key="3">
    <source>
        <dbReference type="Proteomes" id="UP001497525"/>
    </source>
</evidence>
<gene>
    <name evidence="2" type="ORF">CDAUBV1_LOCUS218</name>
</gene>
<evidence type="ECO:0008006" key="4">
    <source>
        <dbReference type="Google" id="ProtNLM"/>
    </source>
</evidence>
<feature type="compositionally biased region" description="Polar residues" evidence="1">
    <location>
        <begin position="564"/>
        <end position="577"/>
    </location>
</feature>
<name>A0AAV2SXV0_CALDB</name>